<comment type="caution">
    <text evidence="1">The sequence shown here is derived from an EMBL/GenBank/DDBJ whole genome shotgun (WGS) entry which is preliminary data.</text>
</comment>
<evidence type="ECO:0000313" key="1">
    <source>
        <dbReference type="EMBL" id="RCS22083.1"/>
    </source>
</evidence>
<sequence>MAEDVGQSTHFGAGSDIHFGRFAPISTVRFHIGYFKSRQFAHSVAFQSQTGQLGGLPSCGIVADAIRPPGVKTTFRGGG</sequence>
<gene>
    <name evidence="1" type="ORF">DUT91_20435</name>
</gene>
<accession>A0A368K0V5</accession>
<evidence type="ECO:0000313" key="2">
    <source>
        <dbReference type="Proteomes" id="UP000253420"/>
    </source>
</evidence>
<dbReference type="AlphaFoldDB" id="A0A368K0V5"/>
<dbReference type="EMBL" id="QOZG01000010">
    <property type="protein sequence ID" value="RCS22083.1"/>
    <property type="molecule type" value="Genomic_DNA"/>
</dbReference>
<name>A0A368K0V5_9HYPH</name>
<dbReference type="Proteomes" id="UP000253420">
    <property type="component" value="Unassembled WGS sequence"/>
</dbReference>
<proteinExistence type="predicted"/>
<keyword evidence="2" id="KW-1185">Reference proteome</keyword>
<reference evidence="1 2" key="1">
    <citation type="submission" date="2018-07" db="EMBL/GenBank/DDBJ databases">
        <title>The draft genome of Phyllobacterium salinisoli.</title>
        <authorList>
            <person name="Liu L."/>
            <person name="Li L."/>
            <person name="Zhang X."/>
            <person name="Liang L."/>
        </authorList>
    </citation>
    <scope>NUCLEOTIDE SEQUENCE [LARGE SCALE GENOMIC DNA]</scope>
    <source>
        <strain evidence="1 2">LLAN61</strain>
    </source>
</reference>
<protein>
    <submittedName>
        <fullName evidence="1">Uncharacterized protein</fullName>
    </submittedName>
</protein>
<organism evidence="1 2">
    <name type="scientific">Phyllobacterium salinisoli</name>
    <dbReference type="NCBI Taxonomy" id="1899321"/>
    <lineage>
        <taxon>Bacteria</taxon>
        <taxon>Pseudomonadati</taxon>
        <taxon>Pseudomonadota</taxon>
        <taxon>Alphaproteobacteria</taxon>
        <taxon>Hyphomicrobiales</taxon>
        <taxon>Phyllobacteriaceae</taxon>
        <taxon>Phyllobacterium</taxon>
    </lineage>
</organism>